<gene>
    <name evidence="2" type="ORF">PRZ48_011221</name>
</gene>
<proteinExistence type="predicted"/>
<sequence length="120" mass="13085">MSFSKIAAIVMLVCSATTGFIIPEGTPDGLYSASIDVDGTEIHTPVANTSNFNEHHIDSRHPHATIDDFASRILPRDSFDVYCGGTRNMNPGDTDYANRELDRQCGTGQELDGNDNESYT</sequence>
<keyword evidence="3" id="KW-1185">Reference proteome</keyword>
<accession>A0ABR0EBY7</accession>
<dbReference type="Proteomes" id="UP001305779">
    <property type="component" value="Unassembled WGS sequence"/>
</dbReference>
<feature type="signal peptide" evidence="1">
    <location>
        <begin position="1"/>
        <end position="19"/>
    </location>
</feature>
<feature type="chain" id="PRO_5046261650" evidence="1">
    <location>
        <begin position="20"/>
        <end position="120"/>
    </location>
</feature>
<reference evidence="2 3" key="1">
    <citation type="journal article" date="2023" name="G3 (Bethesda)">
        <title>A chromosome-level genome assembly of Zasmidium syzygii isolated from banana leaves.</title>
        <authorList>
            <person name="van Westerhoven A.C."/>
            <person name="Mehrabi R."/>
            <person name="Talebi R."/>
            <person name="Steentjes M.B.F."/>
            <person name="Corcolon B."/>
            <person name="Chong P.A."/>
            <person name="Kema G.H.J."/>
            <person name="Seidl M.F."/>
        </authorList>
    </citation>
    <scope>NUCLEOTIDE SEQUENCE [LARGE SCALE GENOMIC DNA]</scope>
    <source>
        <strain evidence="2 3">P124</strain>
    </source>
</reference>
<evidence type="ECO:0000313" key="2">
    <source>
        <dbReference type="EMBL" id="KAK4498563.1"/>
    </source>
</evidence>
<dbReference type="EMBL" id="JAXOVC010000008">
    <property type="protein sequence ID" value="KAK4498563.1"/>
    <property type="molecule type" value="Genomic_DNA"/>
</dbReference>
<organism evidence="2 3">
    <name type="scientific">Zasmidium cellare</name>
    <name type="common">Wine cellar mold</name>
    <name type="synonym">Racodium cellare</name>
    <dbReference type="NCBI Taxonomy" id="395010"/>
    <lineage>
        <taxon>Eukaryota</taxon>
        <taxon>Fungi</taxon>
        <taxon>Dikarya</taxon>
        <taxon>Ascomycota</taxon>
        <taxon>Pezizomycotina</taxon>
        <taxon>Dothideomycetes</taxon>
        <taxon>Dothideomycetidae</taxon>
        <taxon>Mycosphaerellales</taxon>
        <taxon>Mycosphaerellaceae</taxon>
        <taxon>Zasmidium</taxon>
    </lineage>
</organism>
<name>A0ABR0EBY7_ZASCE</name>
<evidence type="ECO:0000256" key="1">
    <source>
        <dbReference type="SAM" id="SignalP"/>
    </source>
</evidence>
<protein>
    <submittedName>
        <fullName evidence="2">Uncharacterized protein</fullName>
    </submittedName>
</protein>
<keyword evidence="1" id="KW-0732">Signal</keyword>
<comment type="caution">
    <text evidence="2">The sequence shown here is derived from an EMBL/GenBank/DDBJ whole genome shotgun (WGS) entry which is preliminary data.</text>
</comment>
<evidence type="ECO:0000313" key="3">
    <source>
        <dbReference type="Proteomes" id="UP001305779"/>
    </source>
</evidence>